<feature type="transmembrane region" description="Helical" evidence="2">
    <location>
        <begin position="318"/>
        <end position="339"/>
    </location>
</feature>
<keyword evidence="4" id="KW-1185">Reference proteome</keyword>
<proteinExistence type="inferred from homology"/>
<keyword evidence="2" id="KW-1133">Transmembrane helix</keyword>
<evidence type="ECO:0000313" key="3">
    <source>
        <dbReference type="EMBL" id="KAG6404887.1"/>
    </source>
</evidence>
<sequence>MQLGMANGLETLCGQAYGAQQYHMLGNYLQRPWLVLIIASTVIVPFFILTAPNLKALGQEAEIADMAQSMATWMVPVVYSFVLAYTCQMYLQAKSKNMIIAYLAAVSLALHVFLSWLLTMKFEFGVTGAMVSTVVAFWLPNLSQLAFVACGDETWQLLSLNINGWELMISLGFMAAASVRISNELGAGNSKAAKFSIATIVITSLSIGLVLFVVFLVFRRRVAYLFTDSEEVAAVVDHMGPLLAFSILLNSVQPALSGEHPSIYLHLTALNVIKYISVCCNKIRMQGTVAWVNLTTYYIIGLPVGIVLLYFLDWGVEGIWIRTMIVVLIQSLVLVWITYGINWEKQVEIAHGRVNRWLVKDEQN</sequence>
<evidence type="ECO:0000256" key="1">
    <source>
        <dbReference type="ARBA" id="ARBA00010199"/>
    </source>
</evidence>
<keyword evidence="2" id="KW-0472">Membrane</keyword>
<accession>A0A8X8X207</accession>
<feature type="transmembrane region" description="Helical" evidence="2">
    <location>
        <begin position="162"/>
        <end position="183"/>
    </location>
</feature>
<evidence type="ECO:0008006" key="5">
    <source>
        <dbReference type="Google" id="ProtNLM"/>
    </source>
</evidence>
<dbReference type="PANTHER" id="PTHR11206">
    <property type="entry name" value="MULTIDRUG RESISTANCE PROTEIN"/>
    <property type="match status" value="1"/>
</dbReference>
<dbReference type="GO" id="GO:0016020">
    <property type="term" value="C:membrane"/>
    <property type="evidence" value="ECO:0007669"/>
    <property type="project" value="InterPro"/>
</dbReference>
<dbReference type="Pfam" id="PF01554">
    <property type="entry name" value="MatE"/>
    <property type="match status" value="2"/>
</dbReference>
<name>A0A8X8X207_SALSN</name>
<dbReference type="GO" id="GO:0015297">
    <property type="term" value="F:antiporter activity"/>
    <property type="evidence" value="ECO:0007669"/>
    <property type="project" value="InterPro"/>
</dbReference>
<dbReference type="InterPro" id="IPR002528">
    <property type="entry name" value="MATE_fam"/>
</dbReference>
<protein>
    <recommendedName>
        <fullName evidence="5">Multidrug resistance protein, MATE family</fullName>
    </recommendedName>
</protein>
<organism evidence="3">
    <name type="scientific">Salvia splendens</name>
    <name type="common">Scarlet sage</name>
    <dbReference type="NCBI Taxonomy" id="180675"/>
    <lineage>
        <taxon>Eukaryota</taxon>
        <taxon>Viridiplantae</taxon>
        <taxon>Streptophyta</taxon>
        <taxon>Embryophyta</taxon>
        <taxon>Tracheophyta</taxon>
        <taxon>Spermatophyta</taxon>
        <taxon>Magnoliopsida</taxon>
        <taxon>eudicotyledons</taxon>
        <taxon>Gunneridae</taxon>
        <taxon>Pentapetalae</taxon>
        <taxon>asterids</taxon>
        <taxon>lamiids</taxon>
        <taxon>Lamiales</taxon>
        <taxon>Lamiaceae</taxon>
        <taxon>Nepetoideae</taxon>
        <taxon>Mentheae</taxon>
        <taxon>Salviinae</taxon>
        <taxon>Salvia</taxon>
        <taxon>Salvia subgen. Calosphace</taxon>
        <taxon>core Calosphace</taxon>
    </lineage>
</organism>
<feature type="transmembrane region" description="Helical" evidence="2">
    <location>
        <begin position="99"/>
        <end position="118"/>
    </location>
</feature>
<comment type="caution">
    <text evidence="3">The sequence shown here is derived from an EMBL/GenBank/DDBJ whole genome shotgun (WGS) entry which is preliminary data.</text>
</comment>
<evidence type="ECO:0000313" key="4">
    <source>
        <dbReference type="Proteomes" id="UP000298416"/>
    </source>
</evidence>
<comment type="similarity">
    <text evidence="1">Belongs to the multi antimicrobial extrusion (MATE) (TC 2.A.66.1) family.</text>
</comment>
<feature type="transmembrane region" description="Helical" evidence="2">
    <location>
        <begin position="124"/>
        <end position="150"/>
    </location>
</feature>
<dbReference type="Proteomes" id="UP000298416">
    <property type="component" value="Unassembled WGS sequence"/>
</dbReference>
<gene>
    <name evidence="3" type="ORF">SASPL_132464</name>
</gene>
<dbReference type="AlphaFoldDB" id="A0A8X8X207"/>
<feature type="transmembrane region" description="Helical" evidence="2">
    <location>
        <begin position="195"/>
        <end position="218"/>
    </location>
</feature>
<evidence type="ECO:0000256" key="2">
    <source>
        <dbReference type="SAM" id="Phobius"/>
    </source>
</evidence>
<reference evidence="3" key="2">
    <citation type="submission" date="2020-08" db="EMBL/GenBank/DDBJ databases">
        <title>Plant Genome Project.</title>
        <authorList>
            <person name="Zhang R.-G."/>
        </authorList>
    </citation>
    <scope>NUCLEOTIDE SEQUENCE</scope>
    <source>
        <strain evidence="3">Huo1</strain>
        <tissue evidence="3">Leaf</tissue>
    </source>
</reference>
<dbReference type="GO" id="GO:0042910">
    <property type="term" value="F:xenobiotic transmembrane transporter activity"/>
    <property type="evidence" value="ECO:0007669"/>
    <property type="project" value="InterPro"/>
</dbReference>
<feature type="transmembrane region" description="Helical" evidence="2">
    <location>
        <begin position="70"/>
        <end position="87"/>
    </location>
</feature>
<keyword evidence="2" id="KW-0812">Transmembrane</keyword>
<dbReference type="EMBL" id="PNBA02000012">
    <property type="protein sequence ID" value="KAG6404887.1"/>
    <property type="molecule type" value="Genomic_DNA"/>
</dbReference>
<reference evidence="3" key="1">
    <citation type="submission" date="2018-01" db="EMBL/GenBank/DDBJ databases">
        <authorList>
            <person name="Mao J.F."/>
        </authorList>
    </citation>
    <scope>NUCLEOTIDE SEQUENCE</scope>
    <source>
        <strain evidence="3">Huo1</strain>
        <tissue evidence="3">Leaf</tissue>
    </source>
</reference>
<feature type="transmembrane region" description="Helical" evidence="2">
    <location>
        <begin position="291"/>
        <end position="312"/>
    </location>
</feature>
<feature type="transmembrane region" description="Helical" evidence="2">
    <location>
        <begin position="33"/>
        <end position="50"/>
    </location>
</feature>